<feature type="compositionally biased region" description="Acidic residues" evidence="1">
    <location>
        <begin position="57"/>
        <end position="68"/>
    </location>
</feature>
<feature type="non-terminal residue" evidence="2">
    <location>
        <position position="1"/>
    </location>
</feature>
<gene>
    <name evidence="2" type="ORF">CUNI_LOCUS2950</name>
</gene>
<evidence type="ECO:0000256" key="1">
    <source>
        <dbReference type="SAM" id="MobiDB-lite"/>
    </source>
</evidence>
<dbReference type="Proteomes" id="UP000678393">
    <property type="component" value="Unassembled WGS sequence"/>
</dbReference>
<keyword evidence="3" id="KW-1185">Reference proteome</keyword>
<comment type="caution">
    <text evidence="2">The sequence shown here is derived from an EMBL/GenBank/DDBJ whole genome shotgun (WGS) entry which is preliminary data.</text>
</comment>
<evidence type="ECO:0000313" key="2">
    <source>
        <dbReference type="EMBL" id="CAG5117392.1"/>
    </source>
</evidence>
<dbReference type="AlphaFoldDB" id="A0A8S3YPB8"/>
<evidence type="ECO:0000313" key="3">
    <source>
        <dbReference type="Proteomes" id="UP000678393"/>
    </source>
</evidence>
<accession>A0A8S3YPB8</accession>
<organism evidence="2 3">
    <name type="scientific">Candidula unifasciata</name>
    <dbReference type="NCBI Taxonomy" id="100452"/>
    <lineage>
        <taxon>Eukaryota</taxon>
        <taxon>Metazoa</taxon>
        <taxon>Spiralia</taxon>
        <taxon>Lophotrochozoa</taxon>
        <taxon>Mollusca</taxon>
        <taxon>Gastropoda</taxon>
        <taxon>Heterobranchia</taxon>
        <taxon>Euthyneura</taxon>
        <taxon>Panpulmonata</taxon>
        <taxon>Eupulmonata</taxon>
        <taxon>Stylommatophora</taxon>
        <taxon>Helicina</taxon>
        <taxon>Helicoidea</taxon>
        <taxon>Geomitridae</taxon>
        <taxon>Candidula</taxon>
    </lineage>
</organism>
<feature type="compositionally biased region" description="Acidic residues" evidence="1">
    <location>
        <begin position="21"/>
        <end position="41"/>
    </location>
</feature>
<protein>
    <submittedName>
        <fullName evidence="2">Uncharacterized protein</fullName>
    </submittedName>
</protein>
<name>A0A8S3YPB8_9EUPU</name>
<sequence length="68" mass="7926">TDQVMTITYEPMERQPTTAEGDNEDLSDDTDGLESDSSCDEFEIRDQQHRRRRQSEEFGEEEDLGLLE</sequence>
<reference evidence="2" key="1">
    <citation type="submission" date="2021-04" db="EMBL/GenBank/DDBJ databases">
        <authorList>
            <consortium name="Molecular Ecology Group"/>
        </authorList>
    </citation>
    <scope>NUCLEOTIDE SEQUENCE</scope>
</reference>
<proteinExistence type="predicted"/>
<feature type="region of interest" description="Disordered" evidence="1">
    <location>
        <begin position="1"/>
        <end position="68"/>
    </location>
</feature>
<dbReference type="EMBL" id="CAJHNH020000399">
    <property type="protein sequence ID" value="CAG5117392.1"/>
    <property type="molecule type" value="Genomic_DNA"/>
</dbReference>